<evidence type="ECO:0000256" key="4">
    <source>
        <dbReference type="ARBA" id="ARBA00022692"/>
    </source>
</evidence>
<comment type="subcellular location">
    <subcellularLocation>
        <location evidence="9">Cell membrane</location>
        <topology evidence="9">Multi-pass membrane protein</topology>
    </subcellularLocation>
    <subcellularLocation>
        <location evidence="1 11">Membrane</location>
        <topology evidence="1 11">Multi-pass membrane protein</topology>
    </subcellularLocation>
</comment>
<feature type="transmembrane region" description="Helical" evidence="9">
    <location>
        <begin position="112"/>
        <end position="132"/>
    </location>
</feature>
<keyword evidence="14" id="KW-1185">Reference proteome</keyword>
<dbReference type="PANTHER" id="PTHR10906">
    <property type="entry name" value="SECY/SEC61-ALPHA FAMILY MEMBER"/>
    <property type="match status" value="1"/>
</dbReference>
<keyword evidence="9" id="KW-1003">Cell membrane</keyword>
<keyword evidence="8 9" id="KW-0472">Membrane</keyword>
<feature type="transmembrane region" description="Helical" evidence="9">
    <location>
        <begin position="255"/>
        <end position="274"/>
    </location>
</feature>
<keyword evidence="3 9" id="KW-0813">Transport</keyword>
<dbReference type="InterPro" id="IPR002208">
    <property type="entry name" value="SecY/SEC61-alpha"/>
</dbReference>
<name>A0ABS7AQQ6_9CLOT</name>
<comment type="function">
    <text evidence="9 10">The central subunit of the protein translocation channel SecYEG. Consists of two halves formed by TMs 1-5 and 6-10. These two domains form a lateral gate at the front which open onto the bilayer between TMs 2 and 7, and are clamped together by SecE at the back. The channel is closed by both a pore ring composed of hydrophobic SecY resides and a short helix (helix 2A) on the extracellular side of the membrane which forms a plug. The plug probably moves laterally to allow the channel to open. The ring and the pore may move independently.</text>
</comment>
<feature type="transmembrane region" description="Helical" evidence="9">
    <location>
        <begin position="176"/>
        <end position="197"/>
    </location>
</feature>
<feature type="transmembrane region" description="Helical" evidence="9">
    <location>
        <begin position="364"/>
        <end position="385"/>
    </location>
</feature>
<evidence type="ECO:0000256" key="10">
    <source>
        <dbReference type="RuleBase" id="RU000537"/>
    </source>
</evidence>
<proteinExistence type="inferred from homology"/>
<keyword evidence="5 9" id="KW-0653">Protein transport</keyword>
<comment type="caution">
    <text evidence="13">The sequence shown here is derived from an EMBL/GenBank/DDBJ whole genome shotgun (WGS) entry which is preliminary data.</text>
</comment>
<dbReference type="PIRSF" id="PIRSF004557">
    <property type="entry name" value="SecY"/>
    <property type="match status" value="1"/>
</dbReference>
<feature type="transmembrane region" description="Helical" evidence="9">
    <location>
        <begin position="144"/>
        <end position="164"/>
    </location>
</feature>
<dbReference type="HAMAP" id="MF_01465">
    <property type="entry name" value="SecY"/>
    <property type="match status" value="1"/>
</dbReference>
<evidence type="ECO:0000256" key="7">
    <source>
        <dbReference type="ARBA" id="ARBA00023010"/>
    </source>
</evidence>
<evidence type="ECO:0000256" key="1">
    <source>
        <dbReference type="ARBA" id="ARBA00004141"/>
    </source>
</evidence>
<dbReference type="InterPro" id="IPR030659">
    <property type="entry name" value="SecY_CS"/>
</dbReference>
<reference evidence="13 14" key="1">
    <citation type="submission" date="2021-07" db="EMBL/GenBank/DDBJ databases">
        <title>Clostridium weizhouense sp. nov., an anaerobic bacterium isolated from activated sludge of Petroleum wastewater.</title>
        <authorList>
            <person name="Li Q."/>
        </authorList>
    </citation>
    <scope>NUCLEOTIDE SEQUENCE [LARGE SCALE GENOMIC DNA]</scope>
    <source>
        <strain evidence="13 14">YB-6</strain>
    </source>
</reference>
<sequence length="426" mass="46950">MLQTLRNAFKVSELRKKFLWILLLIAVFRMGSHIPVPGINAEYLKRISESGGLIGFYDLLSGGAFSRFSIFALGVMPYINASIIMQLLTVAIPQLEQLSKEGEDGRKKIQNATRYVALGISFILAFGIYATIANSGATAGISTVEMLIVIFALVVGSTFCMWLGDQLTVNGIGNGTSILIFVNIVSRIPMTIASIAASKQAGNVSIVEVTLFGVFFVALLATVLYFSLAERRIPVQYAGKAVGGSKMMKNQTSHIPLSIIGSAVIAIIFAMSVMDFPKTIATFMPNKSWSMWVLNNKTCIFNSESWMYLILYAILTLFFTWFYTQITFKPDEMAENLHKSTGFIPGVRPGEATTEYFERILNRVSMIGGLLAAVLAVTPVLIQNYTEFKNISFSGTALLIVIGVALDFNRQVESQMTMRHYKGFLK</sequence>
<evidence type="ECO:0000256" key="11">
    <source>
        <dbReference type="RuleBase" id="RU003484"/>
    </source>
</evidence>
<feature type="transmembrane region" description="Helical" evidence="9">
    <location>
        <begin position="65"/>
        <end position="91"/>
    </location>
</feature>
<dbReference type="RefSeq" id="WP_219779684.1">
    <property type="nucleotide sequence ID" value="NZ_JAHXPT010000007.1"/>
</dbReference>
<comment type="subunit">
    <text evidence="9">Component of the Sec protein translocase complex. Heterotrimer consisting of SecY, SecE and SecG subunits. The heterotrimers can form oligomers, although 1 heterotrimer is thought to be able to translocate proteins. Interacts with the ribosome. Interacts with SecDF, and other proteins may be involved. Interacts with SecA.</text>
</comment>
<dbReference type="PROSITE" id="PS00756">
    <property type="entry name" value="SECY_2"/>
    <property type="match status" value="1"/>
</dbReference>
<keyword evidence="7 9" id="KW-0811">Translocation</keyword>
<comment type="similarity">
    <text evidence="2 9 12">Belongs to the SecY/SEC61-alpha family.</text>
</comment>
<protein>
    <recommendedName>
        <fullName evidence="9 10">Protein translocase subunit SecY</fullName>
    </recommendedName>
</protein>
<dbReference type="InterPro" id="IPR026593">
    <property type="entry name" value="SecY"/>
</dbReference>
<evidence type="ECO:0000256" key="6">
    <source>
        <dbReference type="ARBA" id="ARBA00022989"/>
    </source>
</evidence>
<evidence type="ECO:0000256" key="2">
    <source>
        <dbReference type="ARBA" id="ARBA00005751"/>
    </source>
</evidence>
<feature type="transmembrane region" description="Helical" evidence="9">
    <location>
        <begin position="209"/>
        <end position="228"/>
    </location>
</feature>
<gene>
    <name evidence="9 13" type="primary">secY</name>
    <name evidence="13" type="ORF">KYD98_09865</name>
</gene>
<dbReference type="Gene3D" id="1.10.3370.10">
    <property type="entry name" value="SecY subunit domain"/>
    <property type="match status" value="1"/>
</dbReference>
<comment type="caution">
    <text evidence="9">Lacks conserved residue(s) required for the propagation of feature annotation.</text>
</comment>
<keyword evidence="6 9" id="KW-1133">Transmembrane helix</keyword>
<dbReference type="InterPro" id="IPR023201">
    <property type="entry name" value="SecY_dom_sf"/>
</dbReference>
<evidence type="ECO:0000256" key="9">
    <source>
        <dbReference type="HAMAP-Rule" id="MF_01465"/>
    </source>
</evidence>
<dbReference type="PROSITE" id="PS00755">
    <property type="entry name" value="SECY_1"/>
    <property type="match status" value="1"/>
</dbReference>
<evidence type="ECO:0000256" key="5">
    <source>
        <dbReference type="ARBA" id="ARBA00022927"/>
    </source>
</evidence>
<dbReference type="EMBL" id="JAHXPT010000007">
    <property type="protein sequence ID" value="MBW6410398.1"/>
    <property type="molecule type" value="Genomic_DNA"/>
</dbReference>
<accession>A0ABS7AQQ6</accession>
<dbReference type="SUPFAM" id="SSF103491">
    <property type="entry name" value="Preprotein translocase SecY subunit"/>
    <property type="match status" value="1"/>
</dbReference>
<evidence type="ECO:0000256" key="12">
    <source>
        <dbReference type="RuleBase" id="RU004349"/>
    </source>
</evidence>
<feature type="transmembrane region" description="Helical" evidence="9">
    <location>
        <begin position="305"/>
        <end position="323"/>
    </location>
</feature>
<evidence type="ECO:0000256" key="3">
    <source>
        <dbReference type="ARBA" id="ARBA00022448"/>
    </source>
</evidence>
<organism evidence="13 14">
    <name type="scientific">Clostridium weizhouense</name>
    <dbReference type="NCBI Taxonomy" id="2859781"/>
    <lineage>
        <taxon>Bacteria</taxon>
        <taxon>Bacillati</taxon>
        <taxon>Bacillota</taxon>
        <taxon>Clostridia</taxon>
        <taxon>Eubacteriales</taxon>
        <taxon>Clostridiaceae</taxon>
        <taxon>Clostridium</taxon>
    </lineage>
</organism>
<dbReference type="Proteomes" id="UP001519921">
    <property type="component" value="Unassembled WGS sequence"/>
</dbReference>
<evidence type="ECO:0000256" key="8">
    <source>
        <dbReference type="ARBA" id="ARBA00023136"/>
    </source>
</evidence>
<dbReference type="Pfam" id="PF00344">
    <property type="entry name" value="SecY"/>
    <property type="match status" value="1"/>
</dbReference>
<evidence type="ECO:0000313" key="14">
    <source>
        <dbReference type="Proteomes" id="UP001519921"/>
    </source>
</evidence>
<evidence type="ECO:0000313" key="13">
    <source>
        <dbReference type="EMBL" id="MBW6410398.1"/>
    </source>
</evidence>
<dbReference type="PRINTS" id="PR00303">
    <property type="entry name" value="SECYTRNLCASE"/>
</dbReference>
<feature type="transmembrane region" description="Helical" evidence="9">
    <location>
        <begin position="391"/>
        <end position="409"/>
    </location>
</feature>
<keyword evidence="4 9" id="KW-0812">Transmembrane</keyword>
<dbReference type="NCBIfam" id="TIGR00967">
    <property type="entry name" value="3a0501s007"/>
    <property type="match status" value="1"/>
</dbReference>